<dbReference type="eggNOG" id="arCOG01920">
    <property type="taxonomic scope" value="Archaea"/>
</dbReference>
<dbReference type="InterPro" id="IPR005100">
    <property type="entry name" value="NGN-domain"/>
</dbReference>
<evidence type="ECO:0000313" key="9">
    <source>
        <dbReference type="Proteomes" id="UP000000641"/>
    </source>
</evidence>
<dbReference type="Gene3D" id="3.30.70.940">
    <property type="entry name" value="NusG, N-terminal domain"/>
    <property type="match status" value="1"/>
</dbReference>
<accession>A1RX84</accession>
<proteinExistence type="inferred from homology"/>
<evidence type="ECO:0000256" key="4">
    <source>
        <dbReference type="HAMAP-Rule" id="MF_00950"/>
    </source>
</evidence>
<dbReference type="RefSeq" id="WP_011752079.1">
    <property type="nucleotide sequence ID" value="NC_008698.1"/>
</dbReference>
<name>A1RX84_THEPD</name>
<keyword evidence="3 4" id="KW-0804">Transcription</keyword>
<feature type="domain" description="NusG-like N-terminal" evidence="6">
    <location>
        <begin position="8"/>
        <end position="92"/>
    </location>
</feature>
<dbReference type="EMBL" id="CP000505">
    <property type="protein sequence ID" value="ABL77814.1"/>
    <property type="molecule type" value="Genomic_DNA"/>
</dbReference>
<dbReference type="AlphaFoldDB" id="A1RX84"/>
<dbReference type="InterPro" id="IPR008991">
    <property type="entry name" value="Translation_prot_SH3-like_sf"/>
</dbReference>
<dbReference type="InterPro" id="IPR006645">
    <property type="entry name" value="NGN-like_dom"/>
</dbReference>
<dbReference type="SMART" id="SM00738">
    <property type="entry name" value="NGN"/>
    <property type="match status" value="1"/>
</dbReference>
<evidence type="ECO:0000259" key="6">
    <source>
        <dbReference type="SMART" id="SM00738"/>
    </source>
</evidence>
<dbReference type="InterPro" id="IPR014722">
    <property type="entry name" value="Rib_uL2_dom2"/>
</dbReference>
<dbReference type="CDD" id="cd09887">
    <property type="entry name" value="NGN_Arch"/>
    <property type="match status" value="1"/>
</dbReference>
<dbReference type="Pfam" id="PF03439">
    <property type="entry name" value="Spt5-NGN"/>
    <property type="match status" value="1"/>
</dbReference>
<feature type="domain" description="KOW" evidence="7">
    <location>
        <begin position="97"/>
        <end position="124"/>
    </location>
</feature>
<comment type="subunit">
    <text evidence="4">Heterodimer composed of Spt4 and Spt5. Interacts with RNA polymerase (RNAP).</text>
</comment>
<dbReference type="InterPro" id="IPR011590">
    <property type="entry name" value="Spt5_arc"/>
</dbReference>
<dbReference type="CDD" id="cd06091">
    <property type="entry name" value="KOW_NusG"/>
    <property type="match status" value="1"/>
</dbReference>
<dbReference type="NCBIfam" id="TIGR00405">
    <property type="entry name" value="KOW_elon_Spt5"/>
    <property type="match status" value="1"/>
</dbReference>
<organism evidence="8 9">
    <name type="scientific">Thermofilum pendens (strain DSM 2475 / Hrk 5)</name>
    <dbReference type="NCBI Taxonomy" id="368408"/>
    <lineage>
        <taxon>Archaea</taxon>
        <taxon>Thermoproteota</taxon>
        <taxon>Thermoprotei</taxon>
        <taxon>Thermofilales</taxon>
        <taxon>Thermofilaceae</taxon>
        <taxon>Thermofilum</taxon>
    </lineage>
</organism>
<evidence type="ECO:0000259" key="7">
    <source>
        <dbReference type="SMART" id="SM00739"/>
    </source>
</evidence>
<comment type="similarity">
    <text evidence="1">Belongs to the SPT5 family.</text>
</comment>
<dbReference type="GO" id="GO:0003746">
    <property type="term" value="F:translation elongation factor activity"/>
    <property type="evidence" value="ECO:0007669"/>
    <property type="project" value="InterPro"/>
</dbReference>
<dbReference type="Gene3D" id="2.30.30.30">
    <property type="match status" value="1"/>
</dbReference>
<dbReference type="KEGG" id="tpe:Tpen_0405"/>
<evidence type="ECO:0000256" key="3">
    <source>
        <dbReference type="ARBA" id="ARBA00023163"/>
    </source>
</evidence>
<dbReference type="HAMAP" id="MF_00950">
    <property type="entry name" value="Spt5_arch"/>
    <property type="match status" value="1"/>
</dbReference>
<dbReference type="GO" id="GO:0006354">
    <property type="term" value="P:DNA-templated transcription elongation"/>
    <property type="evidence" value="ECO:0007669"/>
    <property type="project" value="InterPro"/>
</dbReference>
<gene>
    <name evidence="4" type="primary">spt5</name>
    <name evidence="8" type="ordered locus">Tpen_0405</name>
</gene>
<dbReference type="HOGENOM" id="CLU_113589_0_0_2"/>
<keyword evidence="9" id="KW-1185">Reference proteome</keyword>
<sequence>MAEKPPSPLRFYALRVTSGQEYNVAQLLYRRAASGKYKVYSILVVPGLKGMVFVESDALYEAQRLAYGLKHVRGVVRGAVSLQEMEGLLKPKPLVDQLNVGDFVEIIRGPFTGMRGRIVGIDKSRNEVKVELAEAVFVLPVTINADDIKVIKRGGEA</sequence>
<keyword evidence="2 4" id="KW-0805">Transcription regulation</keyword>
<dbReference type="GeneID" id="4601499"/>
<evidence type="ECO:0000256" key="1">
    <source>
        <dbReference type="ARBA" id="ARBA00006956"/>
    </source>
</evidence>
<comment type="function">
    <text evidence="4">Stimulates transcription elongation.</text>
</comment>
<evidence type="ECO:0000313" key="8">
    <source>
        <dbReference type="EMBL" id="ABL77814.1"/>
    </source>
</evidence>
<dbReference type="InterPro" id="IPR005824">
    <property type="entry name" value="KOW"/>
</dbReference>
<dbReference type="Pfam" id="PF00467">
    <property type="entry name" value="KOW"/>
    <property type="match status" value="1"/>
</dbReference>
<dbReference type="SMART" id="SM00739">
    <property type="entry name" value="KOW"/>
    <property type="match status" value="1"/>
</dbReference>
<dbReference type="Proteomes" id="UP000000641">
    <property type="component" value="Chromosome"/>
</dbReference>
<evidence type="ECO:0000256" key="5">
    <source>
        <dbReference type="NCBIfam" id="TIGR00405"/>
    </source>
</evidence>
<dbReference type="InterPro" id="IPR036735">
    <property type="entry name" value="NGN_dom_sf"/>
</dbReference>
<protein>
    <recommendedName>
        <fullName evidence="4 5">Transcription elongation factor Spt5</fullName>
    </recommendedName>
</protein>
<dbReference type="GO" id="GO:0006355">
    <property type="term" value="P:regulation of DNA-templated transcription"/>
    <property type="evidence" value="ECO:0007669"/>
    <property type="project" value="UniProtKB-UniRule"/>
</dbReference>
<reference evidence="9" key="1">
    <citation type="journal article" date="2008" name="J. Bacteriol.">
        <title>Genome sequence of Thermofilum pendens reveals an exceptional loss of biosynthetic pathways without genome reduction.</title>
        <authorList>
            <person name="Anderson I."/>
            <person name="Rodriguez J."/>
            <person name="Susanti D."/>
            <person name="Porat I."/>
            <person name="Reich C."/>
            <person name="Ulrich L.E."/>
            <person name="Elkins J.G."/>
            <person name="Mavromatis K."/>
            <person name="Lykidis A."/>
            <person name="Kim E."/>
            <person name="Thompson L.S."/>
            <person name="Nolan M."/>
            <person name="Land M."/>
            <person name="Copeland A."/>
            <person name="Lapidus A."/>
            <person name="Lucas S."/>
            <person name="Detter C."/>
            <person name="Zhulin I.B."/>
            <person name="Olsen G.J."/>
            <person name="Whitman W."/>
            <person name="Mukhopadhyay B."/>
            <person name="Bristow J."/>
            <person name="Kyrpides N."/>
        </authorList>
    </citation>
    <scope>NUCLEOTIDE SEQUENCE [LARGE SCALE GENOMIC DNA]</scope>
    <source>
        <strain evidence="9">DSM 2475 / Hrk 5</strain>
    </source>
</reference>
<dbReference type="SUPFAM" id="SSF50104">
    <property type="entry name" value="Translation proteins SH3-like domain"/>
    <property type="match status" value="1"/>
</dbReference>
<dbReference type="OrthoDB" id="371863at2157"/>
<dbReference type="STRING" id="368408.Tpen_0405"/>
<evidence type="ECO:0000256" key="2">
    <source>
        <dbReference type="ARBA" id="ARBA00023015"/>
    </source>
</evidence>
<dbReference type="EnsemblBacteria" id="ABL77814">
    <property type="protein sequence ID" value="ABL77814"/>
    <property type="gene ID" value="Tpen_0405"/>
</dbReference>
<comment type="similarity">
    <text evidence="4">Belongs to the archaeal Spt5 family.</text>
</comment>